<dbReference type="InterPro" id="IPR012338">
    <property type="entry name" value="Beta-lactam/transpept-like"/>
</dbReference>
<name>A0A191ZTU5_9RALS</name>
<dbReference type="PANTHER" id="PTHR46825:SF9">
    <property type="entry name" value="BETA-LACTAMASE-RELATED DOMAIN-CONTAINING PROTEIN"/>
    <property type="match status" value="1"/>
</dbReference>
<accession>A0A191ZTU5</accession>
<dbReference type="Proteomes" id="UP000078572">
    <property type="component" value="Chromosome 1"/>
</dbReference>
<dbReference type="InterPro" id="IPR001466">
    <property type="entry name" value="Beta-lactam-related"/>
</dbReference>
<dbReference type="InterPro" id="IPR050491">
    <property type="entry name" value="AmpC-like"/>
</dbReference>
<gene>
    <name evidence="1" type="ORF">A9Y76_03075</name>
</gene>
<dbReference type="EMBL" id="CP016022">
    <property type="protein sequence ID" value="ANJ71519.1"/>
    <property type="molecule type" value="Genomic_DNA"/>
</dbReference>
<organism evidence="1 2">
    <name type="scientific">Ralstonia insidiosa</name>
    <dbReference type="NCBI Taxonomy" id="190721"/>
    <lineage>
        <taxon>Bacteria</taxon>
        <taxon>Pseudomonadati</taxon>
        <taxon>Pseudomonadota</taxon>
        <taxon>Betaproteobacteria</taxon>
        <taxon>Burkholderiales</taxon>
        <taxon>Burkholderiaceae</taxon>
        <taxon>Ralstonia</taxon>
    </lineage>
</organism>
<protein>
    <submittedName>
        <fullName evidence="1">Uncharacterized protein</fullName>
    </submittedName>
</protein>
<dbReference type="RefSeq" id="WP_064801897.1">
    <property type="nucleotide sequence ID" value="NZ_CP016022.1"/>
</dbReference>
<dbReference type="GeneID" id="61524992"/>
<keyword evidence="2" id="KW-1185">Reference proteome</keyword>
<dbReference type="SUPFAM" id="SSF56601">
    <property type="entry name" value="beta-lactamase/transpeptidase-like"/>
    <property type="match status" value="1"/>
</dbReference>
<dbReference type="Gene3D" id="3.40.710.10">
    <property type="entry name" value="DD-peptidase/beta-lactamase superfamily"/>
    <property type="match status" value="1"/>
</dbReference>
<proteinExistence type="predicted"/>
<evidence type="ECO:0000313" key="2">
    <source>
        <dbReference type="Proteomes" id="UP000078572"/>
    </source>
</evidence>
<dbReference type="Pfam" id="PF00144">
    <property type="entry name" value="Beta-lactamase"/>
    <property type="match status" value="1"/>
</dbReference>
<dbReference type="PANTHER" id="PTHR46825">
    <property type="entry name" value="D-ALANYL-D-ALANINE-CARBOXYPEPTIDASE/ENDOPEPTIDASE AMPH"/>
    <property type="match status" value="1"/>
</dbReference>
<evidence type="ECO:0000313" key="1">
    <source>
        <dbReference type="EMBL" id="ANJ71519.1"/>
    </source>
</evidence>
<sequence length="565" mass="60541">MTSTSENRMHEALSALFRPYACSDGPGVVVGIAQHGERLYRKAFGMASLEHARALTTATRLRIGSVSKHFTCLAVLLLCEDGLLDADAGIGTYVPELSRAGSAPTLRQLMSHRGGQRCALDLALLTQGLAIPPRGATLAAQIRQRDENFRPGERMMYSNGGYHLLSLAIERASGMPFDAFLQARIFTPMGMHQTASIDSDMTVVPGIASFHLPDGNDGYLRGIFPSREILGEGSIVSTVDDMLRWTAHMHGDKTIGTDATWAQMLEMPVFSSGQRSHYALGLKQTNYRGVELTHHSGGVIGGTSHMVFCATHGLDVVLLSNGALDAPIDLAHRIVDIVLADVLSGDGPPIPVRASAHAARLGCYRSLDSDAVYALEDRDGALTLGGWLCAGKPLPLYPIEGSPTNDVAIEAGSDGAFSVHWGTRNAPDDLDHLRIAHCGHAETFQRLAEPPLMTADLAAAVCGIYESHDANARATIEPDPADRNALMLRMQGSAGGCDYRLTPIAENVFGMAPIAPLGFIDGIVTLSHGPSQPMTTGFRIDTQRSRRIAFTRAVGSWARYPDPCI</sequence>
<reference evidence="2" key="1">
    <citation type="submission" date="2016-06" db="EMBL/GenBank/DDBJ databases">
        <authorList>
            <person name="Xu Y."/>
            <person name="Nagy A."/>
            <person name="Yan X."/>
            <person name="Kim S.W."/>
            <person name="Haley B."/>
            <person name="Liu N.T."/>
            <person name="Nou X."/>
        </authorList>
    </citation>
    <scope>NUCLEOTIDE SEQUENCE [LARGE SCALE GENOMIC DNA]</scope>
    <source>
        <strain evidence="2">ATCC 49129</strain>
    </source>
</reference>
<dbReference type="AlphaFoldDB" id="A0A191ZTU5"/>
<dbReference type="OrthoDB" id="9799367at2"/>
<dbReference type="STRING" id="190721.ACS15_0679"/>